<dbReference type="AlphaFoldDB" id="A0AAW8T5I7"/>
<dbReference type="Gene3D" id="3.90.550.10">
    <property type="entry name" value="Spore Coat Polysaccharide Biosynthesis Protein SpsA, Chain A"/>
    <property type="match status" value="1"/>
</dbReference>
<reference evidence="1" key="1">
    <citation type="submission" date="2023-03" db="EMBL/GenBank/DDBJ databases">
        <authorList>
            <person name="Shen W."/>
            <person name="Cai J."/>
        </authorList>
    </citation>
    <scope>NUCLEOTIDE SEQUENCE</scope>
    <source>
        <strain evidence="1">Y15</strain>
    </source>
</reference>
<dbReference type="CDD" id="cd00761">
    <property type="entry name" value="Glyco_tranf_GTA_type"/>
    <property type="match status" value="1"/>
</dbReference>
<gene>
    <name evidence="1" type="ORF">P7D69_01085</name>
</gene>
<dbReference type="SUPFAM" id="SSF53448">
    <property type="entry name" value="Nucleotide-diphospho-sugar transferases"/>
    <property type="match status" value="1"/>
</dbReference>
<comment type="caution">
    <text evidence="1">The sequence shown here is derived from an EMBL/GenBank/DDBJ whole genome shotgun (WGS) entry which is preliminary data.</text>
</comment>
<dbReference type="InterPro" id="IPR029044">
    <property type="entry name" value="Nucleotide-diphossugar_trans"/>
</dbReference>
<dbReference type="EMBL" id="JARPXL010000001">
    <property type="protein sequence ID" value="MDT2542939.1"/>
    <property type="molecule type" value="Genomic_DNA"/>
</dbReference>
<sequence>MRMEVLIATMKRNSLDFLDEMNIKTDSVIVNQLGNIQLNSNEYKGKKLTIKNSMEKGLSKSRNLALSLSTADICLIADDDIKYVADYEKIILDTYSEYPEADIIAFQVDRVGGERAKLFRSTMHWENRFSLFKISSVEISFKRKSIEQKKLSFNELIGAGTKFGQGEESVFLTNAYNNGLKILYVPIKIGETDISDSSWFTGYDTDYFNAKGVSFYLMNPRWYSILFIQFIIRKYKMYRKNITPFSAYRAMLEGKRKYIEASRGEKND</sequence>
<dbReference type="Proteomes" id="UP001254770">
    <property type="component" value="Unassembled WGS sequence"/>
</dbReference>
<organism evidence="1 2">
    <name type="scientific">Enterococcus raffinosus</name>
    <dbReference type="NCBI Taxonomy" id="71452"/>
    <lineage>
        <taxon>Bacteria</taxon>
        <taxon>Bacillati</taxon>
        <taxon>Bacillota</taxon>
        <taxon>Bacilli</taxon>
        <taxon>Lactobacillales</taxon>
        <taxon>Enterococcaceae</taxon>
        <taxon>Enterococcus</taxon>
    </lineage>
</organism>
<proteinExistence type="predicted"/>
<name>A0AAW8T5I7_9ENTE</name>
<accession>A0AAW8T5I7</accession>
<dbReference type="RefSeq" id="WP_222225623.1">
    <property type="nucleotide sequence ID" value="NZ_CP081846.1"/>
</dbReference>
<evidence type="ECO:0000313" key="1">
    <source>
        <dbReference type="EMBL" id="MDT2542939.1"/>
    </source>
</evidence>
<protein>
    <submittedName>
        <fullName evidence="1">Glycosyltransferase family A protein</fullName>
    </submittedName>
</protein>
<evidence type="ECO:0000313" key="2">
    <source>
        <dbReference type="Proteomes" id="UP001254770"/>
    </source>
</evidence>